<gene>
    <name evidence="7" type="primary">LOC101859566</name>
</gene>
<feature type="compositionally biased region" description="Low complexity" evidence="4">
    <location>
        <begin position="186"/>
        <end position="199"/>
    </location>
</feature>
<dbReference type="PROSITE" id="PS50082">
    <property type="entry name" value="WD_REPEATS_2"/>
    <property type="match status" value="1"/>
</dbReference>
<dbReference type="SUPFAM" id="SSF50998">
    <property type="entry name" value="Quinoprotein alcohol dehydrogenase-like"/>
    <property type="match status" value="2"/>
</dbReference>
<evidence type="ECO:0000256" key="2">
    <source>
        <dbReference type="ARBA" id="ARBA00022737"/>
    </source>
</evidence>
<dbReference type="Proteomes" id="UP000694888">
    <property type="component" value="Unplaced"/>
</dbReference>
<organism evidence="6 7">
    <name type="scientific">Aplysia californica</name>
    <name type="common">California sea hare</name>
    <dbReference type="NCBI Taxonomy" id="6500"/>
    <lineage>
        <taxon>Eukaryota</taxon>
        <taxon>Metazoa</taxon>
        <taxon>Spiralia</taxon>
        <taxon>Lophotrochozoa</taxon>
        <taxon>Mollusca</taxon>
        <taxon>Gastropoda</taxon>
        <taxon>Heterobranchia</taxon>
        <taxon>Euthyneura</taxon>
        <taxon>Tectipleura</taxon>
        <taxon>Aplysiida</taxon>
        <taxon>Aplysioidea</taxon>
        <taxon>Aplysiidae</taxon>
        <taxon>Aplysia</taxon>
    </lineage>
</organism>
<dbReference type="InterPro" id="IPR011047">
    <property type="entry name" value="Quinoprotein_ADH-like_sf"/>
</dbReference>
<feature type="region of interest" description="Disordered" evidence="4">
    <location>
        <begin position="182"/>
        <end position="238"/>
    </location>
</feature>
<reference evidence="7" key="1">
    <citation type="submission" date="2025-08" db="UniProtKB">
        <authorList>
            <consortium name="RefSeq"/>
        </authorList>
    </citation>
    <scope>IDENTIFICATION</scope>
</reference>
<proteinExistence type="predicted"/>
<dbReference type="Pfam" id="PF00400">
    <property type="entry name" value="WD40"/>
    <property type="match status" value="1"/>
</dbReference>
<keyword evidence="6" id="KW-1185">Reference proteome</keyword>
<sequence>MAVSPIQTPVMSRPETRENQRLTRQERLAQIMNGQVNHKCPADTTVINLYIASGLTDAEAERSFMQEHLYPHLRTYCKERGHELRVIDLHWGFKDVLTDDHSIPELMTSYIKRAREPELGVNFVIFLGQRYGTYLLPAEIPKAEYEALCAAARAYRDKHRGLLQMKMLDIHTRWQERDKLKTIDESSSSAGTPSGSSNGAESARESEKNPTSARTNTTEDTEDRETSSPGVSATAKELRRKQSIVIKKDQQLMKQLKEAEEQLPDADLLDKWYELDENAVPAVYRLQNISTVYKDINRNDAGKRSAAKSSFAATASQMVNVLQKFGSEVIADKIALQRYYTSALSLEVEEIFKHDAAAQHTVVLVRTIEQLTTRLDDVAAPDYTDRLSEKPPKLDTETSSRIDDIRMSLPTKVPEHNTGSFLLEWSSGGVRPAIVREHAVYTERVCRTVSDMVKRNLAASEEEKVTGDTMTLTGARGMTSRLCEEIAQHVRTCQEKARSFQGRKEHLTLVKSYLKAKTRRPLILYGKTGCGKSAIIGKVAKEISRWYRGSDQSPRVLVRMIGSTMTSTNVRMMLRDVCLQLCHMYGHNPAEIPTVRPSNITFSPYCILLTDENEGRKLQWLPPELPPHVRLIISTVSEDKFDCLPSARKLLAEHEDCLVEVGQLPEHDAMIILGQWLEKAHRNLTDLQFEVLVEAFKKCPYPLFLKLAFTEVVSWTSYMKSEFIKLGDNVKKIATLRFGRLERDHGEPLVRRALGYISASRNGIASNEMEDILSLDEAVMDDVMTTHKPPRRRLPTLLWLRLREDMRDLISESRADDTRTITWAHSTISEASDERYLVQRDKAPSYHKALAEYFLGLWAGKAKPYSGNDKGSDRLVSEQNFFFEPENSLGDGSDRLYNLRKINELPFHLTRAQQTSTLKQECLCNFEWMLAKLCGTSLRALFEEYQTILMAEPHEPELRLLSDVLHLSGKALRSEPRQLASQIIGRLYRIITTDNPRAPGDPKKYPNLHPLLAAAKNSSVPALIPSVECLTEPGGILFDLLSGHSDPITALALTTDGMRALTSSKDGTIKLWDIRSGKVVKSIDGIGPEVSAIRTAKSNTLAFTVEKSVIKAWSLKTGKCMYTIDEYPDPACISVAAEGQVLACVFGGANIFRSWSVDDFSLLCEAEIPDNSVHKDNSILIADSSYGEHVLHAFRSGNFATVQHARSGKMMKTLQCHDKSSSIVALAISREYFILCCRQQFMALHEIHTLELFDAKRGTYIRSVRGCIHDSIRCFFVNLIGSHAIAVCATARNNTSDIALWNLETEDHKHLATHPCVSTMGACLDFRYCMTGAEGENSLRIWDLTSKVNQPAPKLKKQLGVCDIWPMIDNPRYVVAKAINNGPISVWNLIKGKCLQSAVRIERGLTEGSDALIMRNTRLVILTDRGFSNVTEDARPVFQTVLVYDLKLKKYVRKLPGCYIVPAPSHEYVLLDNDSLLGPSDNRSHFIIWNLVTGHASSRIKTGFRELERRRMEQGIQITDVPLKVKRKTSAQMTPWDRRSESKSARRRRQELETEKEKQRLEELRKEKDNVVEQFLVSGDQKTIVAAFYAHHLCVFDIPSQLHTQTLQTEYSMMFLHTAALTHDGGHLVIANYDEDSKISYVTLWDCTTGEVKRRLKKETNVSALAITDDAQRVIIGRSPNELHVWDPMKNNSLRRIRGYEDLRFEMNSKIFIVDDGQKAVVFAGDISMWDIEKGTVLSVFSPDTRIMTCNVVLNGQLIVFGLYDKPELVILKLTGDRLKPLEDTEGVNLFGETNDETTDDDEDEDEED</sequence>
<dbReference type="InterPro" id="IPR052752">
    <property type="entry name" value="NACHT-WD_repeat"/>
</dbReference>
<evidence type="ECO:0000256" key="1">
    <source>
        <dbReference type="ARBA" id="ARBA00022574"/>
    </source>
</evidence>
<dbReference type="InterPro" id="IPR015943">
    <property type="entry name" value="WD40/YVTN_repeat-like_dom_sf"/>
</dbReference>
<dbReference type="RefSeq" id="XP_035825261.1">
    <property type="nucleotide sequence ID" value="XM_035969368.1"/>
</dbReference>
<evidence type="ECO:0000313" key="7">
    <source>
        <dbReference type="RefSeq" id="XP_035825261.1"/>
    </source>
</evidence>
<feature type="domain" description="NWD1/2-like winged helix-turn-helix" evidence="5">
    <location>
        <begin position="735"/>
        <end position="840"/>
    </location>
</feature>
<evidence type="ECO:0000313" key="6">
    <source>
        <dbReference type="Proteomes" id="UP000694888"/>
    </source>
</evidence>
<dbReference type="PANTHER" id="PTHR19871">
    <property type="entry name" value="BETA TRANSDUCIN-RELATED PROTEIN"/>
    <property type="match status" value="1"/>
</dbReference>
<dbReference type="Gene3D" id="3.40.50.300">
    <property type="entry name" value="P-loop containing nucleotide triphosphate hydrolases"/>
    <property type="match status" value="1"/>
</dbReference>
<evidence type="ECO:0000256" key="4">
    <source>
        <dbReference type="SAM" id="MobiDB-lite"/>
    </source>
</evidence>
<dbReference type="PANTHER" id="PTHR19871:SF43">
    <property type="entry name" value="SI:CH211-212K18.6"/>
    <property type="match status" value="1"/>
</dbReference>
<dbReference type="PROSITE" id="PS50294">
    <property type="entry name" value="WD_REPEATS_REGION"/>
    <property type="match status" value="1"/>
</dbReference>
<dbReference type="GeneID" id="101859566"/>
<feature type="compositionally biased region" description="Polar residues" evidence="4">
    <location>
        <begin position="1"/>
        <end position="10"/>
    </location>
</feature>
<keyword evidence="2" id="KW-0677">Repeat</keyword>
<dbReference type="Pfam" id="PF25469">
    <property type="entry name" value="WHD_NWD1"/>
    <property type="match status" value="1"/>
</dbReference>
<dbReference type="InterPro" id="IPR027417">
    <property type="entry name" value="P-loop_NTPase"/>
</dbReference>
<feature type="region of interest" description="Disordered" evidence="4">
    <location>
        <begin position="1787"/>
        <end position="1809"/>
    </location>
</feature>
<evidence type="ECO:0000256" key="3">
    <source>
        <dbReference type="PROSITE-ProRule" id="PRU00221"/>
    </source>
</evidence>
<dbReference type="Gene3D" id="2.130.10.10">
    <property type="entry name" value="YVTN repeat-like/Quinoprotein amine dehydrogenase"/>
    <property type="match status" value="3"/>
</dbReference>
<evidence type="ECO:0000259" key="5">
    <source>
        <dbReference type="Pfam" id="PF25469"/>
    </source>
</evidence>
<dbReference type="SMART" id="SM00320">
    <property type="entry name" value="WD40"/>
    <property type="match status" value="6"/>
</dbReference>
<accession>A0ABM1VS69</accession>
<dbReference type="InterPro" id="IPR001680">
    <property type="entry name" value="WD40_rpt"/>
</dbReference>
<protein>
    <submittedName>
        <fullName evidence="7">Uncharacterized protein LOC101859566</fullName>
    </submittedName>
</protein>
<dbReference type="InterPro" id="IPR057588">
    <property type="entry name" value="NWD1/2-like_WH"/>
</dbReference>
<feature type="compositionally biased region" description="Basic and acidic residues" evidence="4">
    <location>
        <begin position="1536"/>
        <end position="1558"/>
    </location>
</feature>
<dbReference type="InterPro" id="IPR019775">
    <property type="entry name" value="WD40_repeat_CS"/>
</dbReference>
<feature type="region of interest" description="Disordered" evidence="4">
    <location>
        <begin position="1"/>
        <end position="20"/>
    </location>
</feature>
<feature type="repeat" description="WD" evidence="3">
    <location>
        <begin position="1041"/>
        <end position="1082"/>
    </location>
</feature>
<feature type="region of interest" description="Disordered" evidence="4">
    <location>
        <begin position="1527"/>
        <end position="1558"/>
    </location>
</feature>
<dbReference type="SUPFAM" id="SSF52540">
    <property type="entry name" value="P-loop containing nucleoside triphosphate hydrolases"/>
    <property type="match status" value="1"/>
</dbReference>
<dbReference type="PROSITE" id="PS00678">
    <property type="entry name" value="WD_REPEATS_1"/>
    <property type="match status" value="1"/>
</dbReference>
<feature type="compositionally biased region" description="Acidic residues" evidence="4">
    <location>
        <begin position="1794"/>
        <end position="1809"/>
    </location>
</feature>
<keyword evidence="1 3" id="KW-0853">WD repeat</keyword>
<name>A0ABM1VS69_APLCA</name>